<dbReference type="PANTHER" id="PTHR43289">
    <property type="entry name" value="MITOGEN-ACTIVATED PROTEIN KINASE KINASE KINASE 20-RELATED"/>
    <property type="match status" value="1"/>
</dbReference>
<dbReference type="InterPro" id="IPR011047">
    <property type="entry name" value="Quinoprotein_ADH-like_sf"/>
</dbReference>
<dbReference type="AlphaFoldDB" id="A0A1I1TG95"/>
<evidence type="ECO:0000256" key="5">
    <source>
        <dbReference type="PROSITE-ProRule" id="PRU10141"/>
    </source>
</evidence>
<evidence type="ECO:0000256" key="1">
    <source>
        <dbReference type="ARBA" id="ARBA00022679"/>
    </source>
</evidence>
<evidence type="ECO:0000313" key="9">
    <source>
        <dbReference type="Proteomes" id="UP000199207"/>
    </source>
</evidence>
<dbReference type="Gene3D" id="3.30.200.20">
    <property type="entry name" value="Phosphorylase Kinase, domain 1"/>
    <property type="match status" value="1"/>
</dbReference>
<dbReference type="Gene3D" id="1.10.510.10">
    <property type="entry name" value="Transferase(Phosphotransferase) domain 1"/>
    <property type="match status" value="1"/>
</dbReference>
<dbReference type="CDD" id="cd14014">
    <property type="entry name" value="STKc_PknB_like"/>
    <property type="match status" value="1"/>
</dbReference>
<dbReference type="PROSITE" id="PS00107">
    <property type="entry name" value="PROTEIN_KINASE_ATP"/>
    <property type="match status" value="1"/>
</dbReference>
<dbReference type="RefSeq" id="WP_175541563.1">
    <property type="nucleotide sequence ID" value="NZ_FOLM01000019.1"/>
</dbReference>
<keyword evidence="2 5" id="KW-0547">Nucleotide-binding</keyword>
<dbReference type="PROSITE" id="PS00108">
    <property type="entry name" value="PROTEIN_KINASE_ST"/>
    <property type="match status" value="1"/>
</dbReference>
<feature type="region of interest" description="Disordered" evidence="6">
    <location>
        <begin position="383"/>
        <end position="405"/>
    </location>
</feature>
<dbReference type="InterPro" id="IPR008271">
    <property type="entry name" value="Ser/Thr_kinase_AS"/>
</dbReference>
<dbReference type="Proteomes" id="UP000199207">
    <property type="component" value="Unassembled WGS sequence"/>
</dbReference>
<feature type="compositionally biased region" description="Low complexity" evidence="6">
    <location>
        <begin position="389"/>
        <end position="405"/>
    </location>
</feature>
<dbReference type="InterPro" id="IPR011009">
    <property type="entry name" value="Kinase-like_dom_sf"/>
</dbReference>
<feature type="compositionally biased region" description="Low complexity" evidence="6">
    <location>
        <begin position="280"/>
        <end position="300"/>
    </location>
</feature>
<dbReference type="EMBL" id="FOLM01000019">
    <property type="protein sequence ID" value="SFD55413.1"/>
    <property type="molecule type" value="Genomic_DNA"/>
</dbReference>
<dbReference type="SUPFAM" id="SSF56112">
    <property type="entry name" value="Protein kinase-like (PK-like)"/>
    <property type="match status" value="1"/>
</dbReference>
<feature type="region of interest" description="Disordered" evidence="6">
    <location>
        <begin position="709"/>
        <end position="731"/>
    </location>
</feature>
<feature type="region of interest" description="Disordered" evidence="6">
    <location>
        <begin position="280"/>
        <end position="349"/>
    </location>
</feature>
<keyword evidence="9" id="KW-1185">Reference proteome</keyword>
<keyword evidence="1" id="KW-0808">Transferase</keyword>
<dbReference type="InterPro" id="IPR018391">
    <property type="entry name" value="PQQ_b-propeller_rpt"/>
</dbReference>
<feature type="domain" description="Protein kinase" evidence="7">
    <location>
        <begin position="15"/>
        <end position="273"/>
    </location>
</feature>
<dbReference type="Pfam" id="PF13360">
    <property type="entry name" value="PQQ_2"/>
    <property type="match status" value="2"/>
</dbReference>
<feature type="compositionally biased region" description="Low complexity" evidence="6">
    <location>
        <begin position="318"/>
        <end position="335"/>
    </location>
</feature>
<organism evidence="8 9">
    <name type="scientific">Streptomyces aidingensis</name>
    <dbReference type="NCBI Taxonomy" id="910347"/>
    <lineage>
        <taxon>Bacteria</taxon>
        <taxon>Bacillati</taxon>
        <taxon>Actinomycetota</taxon>
        <taxon>Actinomycetes</taxon>
        <taxon>Kitasatosporales</taxon>
        <taxon>Streptomycetaceae</taxon>
        <taxon>Streptomyces</taxon>
    </lineage>
</organism>
<dbReference type="STRING" id="910347.SAMN05421773_1199"/>
<feature type="binding site" evidence="5">
    <location>
        <position position="43"/>
    </location>
    <ligand>
        <name>ATP</name>
        <dbReference type="ChEBI" id="CHEBI:30616"/>
    </ligand>
</feature>
<dbReference type="PANTHER" id="PTHR43289:SF34">
    <property type="entry name" value="SERINE_THREONINE-PROTEIN KINASE YBDM-RELATED"/>
    <property type="match status" value="1"/>
</dbReference>
<proteinExistence type="predicted"/>
<keyword evidence="4 5" id="KW-0067">ATP-binding</keyword>
<name>A0A1I1TG95_9ACTN</name>
<dbReference type="SMART" id="SM00564">
    <property type="entry name" value="PQQ"/>
    <property type="match status" value="3"/>
</dbReference>
<dbReference type="SUPFAM" id="SSF50998">
    <property type="entry name" value="Quinoprotein alcohol dehydrogenase-like"/>
    <property type="match status" value="2"/>
</dbReference>
<dbReference type="InterPro" id="IPR017441">
    <property type="entry name" value="Protein_kinase_ATP_BS"/>
</dbReference>
<feature type="compositionally biased region" description="Acidic residues" evidence="6">
    <location>
        <begin position="301"/>
        <end position="314"/>
    </location>
</feature>
<evidence type="ECO:0000313" key="8">
    <source>
        <dbReference type="EMBL" id="SFD55413.1"/>
    </source>
</evidence>
<gene>
    <name evidence="8" type="ORF">SAMN05421773_1199</name>
</gene>
<dbReference type="SMART" id="SM00220">
    <property type="entry name" value="S_TKc"/>
    <property type="match status" value="1"/>
</dbReference>
<dbReference type="PROSITE" id="PS50011">
    <property type="entry name" value="PROTEIN_KINASE_DOM"/>
    <property type="match status" value="1"/>
</dbReference>
<evidence type="ECO:0000256" key="6">
    <source>
        <dbReference type="SAM" id="MobiDB-lite"/>
    </source>
</evidence>
<dbReference type="InterPro" id="IPR002372">
    <property type="entry name" value="PQQ_rpt_dom"/>
</dbReference>
<dbReference type="InterPro" id="IPR015943">
    <property type="entry name" value="WD40/YVTN_repeat-like_dom_sf"/>
</dbReference>
<dbReference type="Gene3D" id="2.130.10.10">
    <property type="entry name" value="YVTN repeat-like/Quinoprotein amine dehydrogenase"/>
    <property type="match status" value="2"/>
</dbReference>
<protein>
    <submittedName>
        <fullName evidence="8">Serine/threonine protein kinase</fullName>
    </submittedName>
</protein>
<evidence type="ECO:0000259" key="7">
    <source>
        <dbReference type="PROSITE" id="PS50011"/>
    </source>
</evidence>
<evidence type="ECO:0000256" key="3">
    <source>
        <dbReference type="ARBA" id="ARBA00022777"/>
    </source>
</evidence>
<keyword evidence="8" id="KW-0723">Serine/threonine-protein kinase</keyword>
<dbReference type="GO" id="GO:0004674">
    <property type="term" value="F:protein serine/threonine kinase activity"/>
    <property type="evidence" value="ECO:0007669"/>
    <property type="project" value="UniProtKB-KW"/>
</dbReference>
<dbReference type="GO" id="GO:0005524">
    <property type="term" value="F:ATP binding"/>
    <property type="evidence" value="ECO:0007669"/>
    <property type="project" value="UniProtKB-UniRule"/>
</dbReference>
<reference evidence="8 9" key="1">
    <citation type="submission" date="2016-10" db="EMBL/GenBank/DDBJ databases">
        <authorList>
            <person name="de Groot N.N."/>
        </authorList>
    </citation>
    <scope>NUCLEOTIDE SEQUENCE [LARGE SCALE GENOMIC DNA]</scope>
    <source>
        <strain evidence="8 9">CGMCC 4.5739</strain>
    </source>
</reference>
<sequence length="760" mass="78918">MAEGGVVPPRRVGEYLLERRLGSGGMGVVYLARSTAGRTVALKVVRPEYAGDEGFRARFRREVAVARQVSGAFTAAVVDADTEGDPPWLATLHVPGGSLADRVQHSGPLPGTQTARLAAQLAEALRDIHRQGIVHRDLKPGNVLLAQDGVRVIDFGISRALADSRRLTEHGTILGSPPFMAPEQLTARHTVSEPADIFALGTVVAYAATGHSPFAPRGTVEDPLAIAYRVVHEEPDLHDIPPALHTLISSCLAKQPHRRPGVETVLRLAGAALARLPGDSAGPGSAAALPFSSPAAGETAAGEDDGDGDGDDADDRTAGGARPEAVTPPSGLAELPPGPGGAGDPPRRRRRWPLVSAAAVTVAAVATAGVWAVWGASGAAEDGDGNGAGPAATETSATSSPAAAFGPWERDLLELGVRDITENPRCRPLGEDGDRLLCYSGFAATVALDASDGSELWRHNPPRSAFTLPRVLITPDAVFSPSPAGLVALDPDDGSELWEIDVPALGQSMARTDSSLVVQNGDSALRFHALDSPERLGGFQVPGRYFTQLMAHGSRVLAESRVAGGDFPGSGPDLTLLDAAGRPLWPEPLRLPPEAQDLRMIGMDGEAAYFDEFDADGLPVSRGVWRLGLTDRSWHRTELPEGSEPRSALGENGVVYATDGAGRLTAVDAAGDGGVLWTAETGAAGPSSEPALAGGSIWFSGSDGRLHRVDASDGTPLWSGEPHEGTPGPGSDAFPPAPVVLGDRVYVITTGNTLYATRPG</sequence>
<keyword evidence="3 8" id="KW-0418">Kinase</keyword>
<accession>A0A1I1TG95</accession>
<dbReference type="Pfam" id="PF00069">
    <property type="entry name" value="Pkinase"/>
    <property type="match status" value="1"/>
</dbReference>
<evidence type="ECO:0000256" key="4">
    <source>
        <dbReference type="ARBA" id="ARBA00022840"/>
    </source>
</evidence>
<evidence type="ECO:0000256" key="2">
    <source>
        <dbReference type="ARBA" id="ARBA00022741"/>
    </source>
</evidence>
<dbReference type="InterPro" id="IPR000719">
    <property type="entry name" value="Prot_kinase_dom"/>
</dbReference>